<sequence>MACLKLTIAFPFVFQKIPFWKDVKEPVKLTVAFLSVFQNFHFGRDVNGLLKTDDCFLSVFKEFHLEEMQIIYLKLTITFPFRVPKIHFGRDVKRPAVTVAFLSCSKFPFGRDADSLLKTDDCFPSRLQNFILEEIQISLPKLTIAFPFRVPKIPFGRDVNIIT</sequence>
<gene>
    <name evidence="1" type="ORF">AVEN_173989_1</name>
</gene>
<name>A0A4Y2RCB6_ARAVE</name>
<evidence type="ECO:0000313" key="1">
    <source>
        <dbReference type="EMBL" id="GBN73408.1"/>
    </source>
</evidence>
<proteinExistence type="predicted"/>
<protein>
    <submittedName>
        <fullName evidence="1">Uncharacterized protein</fullName>
    </submittedName>
</protein>
<dbReference type="Proteomes" id="UP000499080">
    <property type="component" value="Unassembled WGS sequence"/>
</dbReference>
<accession>A0A4Y2RCB6</accession>
<reference evidence="1 2" key="1">
    <citation type="journal article" date="2019" name="Sci. Rep.">
        <title>Orb-weaving spider Araneus ventricosus genome elucidates the spidroin gene catalogue.</title>
        <authorList>
            <person name="Kono N."/>
            <person name="Nakamura H."/>
            <person name="Ohtoshi R."/>
            <person name="Moran D.A.P."/>
            <person name="Shinohara A."/>
            <person name="Yoshida Y."/>
            <person name="Fujiwara M."/>
            <person name="Mori M."/>
            <person name="Tomita M."/>
            <person name="Arakawa K."/>
        </authorList>
    </citation>
    <scope>NUCLEOTIDE SEQUENCE [LARGE SCALE GENOMIC DNA]</scope>
</reference>
<dbReference type="EMBL" id="BGPR01016547">
    <property type="protein sequence ID" value="GBN73408.1"/>
    <property type="molecule type" value="Genomic_DNA"/>
</dbReference>
<organism evidence="1 2">
    <name type="scientific">Araneus ventricosus</name>
    <name type="common">Orbweaver spider</name>
    <name type="synonym">Epeira ventricosa</name>
    <dbReference type="NCBI Taxonomy" id="182803"/>
    <lineage>
        <taxon>Eukaryota</taxon>
        <taxon>Metazoa</taxon>
        <taxon>Ecdysozoa</taxon>
        <taxon>Arthropoda</taxon>
        <taxon>Chelicerata</taxon>
        <taxon>Arachnida</taxon>
        <taxon>Araneae</taxon>
        <taxon>Araneomorphae</taxon>
        <taxon>Entelegynae</taxon>
        <taxon>Araneoidea</taxon>
        <taxon>Araneidae</taxon>
        <taxon>Araneus</taxon>
    </lineage>
</organism>
<comment type="caution">
    <text evidence="1">The sequence shown here is derived from an EMBL/GenBank/DDBJ whole genome shotgun (WGS) entry which is preliminary data.</text>
</comment>
<keyword evidence="2" id="KW-1185">Reference proteome</keyword>
<evidence type="ECO:0000313" key="2">
    <source>
        <dbReference type="Proteomes" id="UP000499080"/>
    </source>
</evidence>
<dbReference type="AlphaFoldDB" id="A0A4Y2RCB6"/>